<evidence type="ECO:0000313" key="2">
    <source>
        <dbReference type="Proteomes" id="UP001597033"/>
    </source>
</evidence>
<evidence type="ECO:0000313" key="1">
    <source>
        <dbReference type="EMBL" id="MFD1043475.1"/>
    </source>
</evidence>
<sequence length="140" mass="15992">MIRTARTERAINAAVDEGFFPFVKAVEPSPDVHFMVGVDQDPVTGKVELLEDLREYGRNVVMEFRNYYPYNFPRPFAAYLIPDDLVPGETVWLEDLIEDIVAVRGNQGYNPRLACAPAIWNGEDFEILFDSDKDADFWIG</sequence>
<dbReference type="Proteomes" id="UP001597033">
    <property type="component" value="Unassembled WGS sequence"/>
</dbReference>
<reference evidence="2" key="1">
    <citation type="journal article" date="2019" name="Int. J. Syst. Evol. Microbiol.">
        <title>The Global Catalogue of Microorganisms (GCM) 10K type strain sequencing project: providing services to taxonomists for standard genome sequencing and annotation.</title>
        <authorList>
            <consortium name="The Broad Institute Genomics Platform"/>
            <consortium name="The Broad Institute Genome Sequencing Center for Infectious Disease"/>
            <person name="Wu L."/>
            <person name="Ma J."/>
        </authorList>
    </citation>
    <scope>NUCLEOTIDE SEQUENCE [LARGE SCALE GENOMIC DNA]</scope>
    <source>
        <strain evidence="2">CCUG 55854</strain>
    </source>
</reference>
<name>A0ABW3LZZ0_9GAMM</name>
<dbReference type="RefSeq" id="WP_162378052.1">
    <property type="nucleotide sequence ID" value="NZ_JBHTKN010000011.1"/>
</dbReference>
<comment type="caution">
    <text evidence="1">The sequence shown here is derived from an EMBL/GenBank/DDBJ whole genome shotgun (WGS) entry which is preliminary data.</text>
</comment>
<protein>
    <submittedName>
        <fullName evidence="1">Uncharacterized protein</fullName>
    </submittedName>
</protein>
<organism evidence="1 2">
    <name type="scientific">Pseudoxanthomonas kaohsiungensis</name>
    <dbReference type="NCBI Taxonomy" id="283923"/>
    <lineage>
        <taxon>Bacteria</taxon>
        <taxon>Pseudomonadati</taxon>
        <taxon>Pseudomonadota</taxon>
        <taxon>Gammaproteobacteria</taxon>
        <taxon>Lysobacterales</taxon>
        <taxon>Lysobacteraceae</taxon>
        <taxon>Pseudoxanthomonas</taxon>
    </lineage>
</organism>
<gene>
    <name evidence="1" type="ORF">ACFQ2N_14070</name>
</gene>
<keyword evidence="2" id="KW-1185">Reference proteome</keyword>
<proteinExistence type="predicted"/>
<accession>A0ABW3LZZ0</accession>
<dbReference type="EMBL" id="JBHTKN010000011">
    <property type="protein sequence ID" value="MFD1043475.1"/>
    <property type="molecule type" value="Genomic_DNA"/>
</dbReference>